<dbReference type="Proteomes" id="UP000182062">
    <property type="component" value="Unassembled WGS sequence"/>
</dbReference>
<gene>
    <name evidence="1" type="ORF">BHE18_10320</name>
</gene>
<dbReference type="AlphaFoldDB" id="A0A1J6WZT4"/>
<protein>
    <submittedName>
        <fullName evidence="1">Uncharacterized protein</fullName>
    </submittedName>
</protein>
<reference evidence="1 2" key="1">
    <citation type="submission" date="2016-09" db="EMBL/GenBank/DDBJ databases">
        <title>Bacillus aquimaris SAMM genome sequence reveals colonization and biosurfactant production capacities.</title>
        <authorList>
            <person name="Waghmode S.R."/>
            <person name="Suryavanshi M.V."/>
        </authorList>
    </citation>
    <scope>NUCLEOTIDE SEQUENCE [LARGE SCALE GENOMIC DNA]</scope>
    <source>
        <strain evidence="1 2">SAMM</strain>
    </source>
</reference>
<evidence type="ECO:0000313" key="2">
    <source>
        <dbReference type="Proteomes" id="UP000182062"/>
    </source>
</evidence>
<sequence length="66" mass="7881">MRPEVGTHDHKKGSEIKEIFTDALQRDLSSDENLLINKWVQHFNQEERATIINMMKELVNKHKRHD</sequence>
<comment type="caution">
    <text evidence="1">The sequence shown here is derived from an EMBL/GenBank/DDBJ whole genome shotgun (WGS) entry which is preliminary data.</text>
</comment>
<evidence type="ECO:0000313" key="1">
    <source>
        <dbReference type="EMBL" id="OIU71409.1"/>
    </source>
</evidence>
<organism evidence="1 2">
    <name type="scientific">Rossellomorea aquimaris</name>
    <dbReference type="NCBI Taxonomy" id="189382"/>
    <lineage>
        <taxon>Bacteria</taxon>
        <taxon>Bacillati</taxon>
        <taxon>Bacillota</taxon>
        <taxon>Bacilli</taxon>
        <taxon>Bacillales</taxon>
        <taxon>Bacillaceae</taxon>
        <taxon>Rossellomorea</taxon>
    </lineage>
</organism>
<proteinExistence type="predicted"/>
<name>A0A1J6WZT4_9BACI</name>
<dbReference type="RefSeq" id="WP_071618796.1">
    <property type="nucleotide sequence ID" value="NZ_MINN01000085.1"/>
</dbReference>
<keyword evidence="2" id="KW-1185">Reference proteome</keyword>
<dbReference type="EMBL" id="MINN01000085">
    <property type="protein sequence ID" value="OIU71409.1"/>
    <property type="molecule type" value="Genomic_DNA"/>
</dbReference>
<accession>A0A1J6WZT4</accession>
<dbReference type="OrthoDB" id="2925256at2"/>